<feature type="transmembrane region" description="Helical" evidence="6">
    <location>
        <begin position="41"/>
        <end position="61"/>
    </location>
</feature>
<evidence type="ECO:0000313" key="8">
    <source>
        <dbReference type="EMBL" id="ADD68399.1"/>
    </source>
</evidence>
<dbReference type="HOGENOM" id="CLU_033863_21_3_0"/>
<dbReference type="OrthoDB" id="9804865at2"/>
<reference evidence="8 9" key="1">
    <citation type="journal article" date="2010" name="Stand. Genomic Sci.">
        <title>Complete genome sequence of Denitrovibrio acetiphilus type strain (N2460).</title>
        <authorList>
            <person name="Kiss H."/>
            <person name="Lang E."/>
            <person name="Lapidus A."/>
            <person name="Copeland A."/>
            <person name="Nolan M."/>
            <person name="Glavina Del Rio T."/>
            <person name="Chen F."/>
            <person name="Lucas S."/>
            <person name="Tice H."/>
            <person name="Cheng J.F."/>
            <person name="Han C."/>
            <person name="Goodwin L."/>
            <person name="Pitluck S."/>
            <person name="Liolios K."/>
            <person name="Pati A."/>
            <person name="Ivanova N."/>
            <person name="Mavromatis K."/>
            <person name="Chen A."/>
            <person name="Palaniappan K."/>
            <person name="Land M."/>
            <person name="Hauser L."/>
            <person name="Chang Y.J."/>
            <person name="Jeffries C.D."/>
            <person name="Detter J.C."/>
            <person name="Brettin T."/>
            <person name="Spring S."/>
            <person name="Rohde M."/>
            <person name="Goker M."/>
            <person name="Woyke T."/>
            <person name="Bristow J."/>
            <person name="Eisen J.A."/>
            <person name="Markowitz V."/>
            <person name="Hugenholtz P."/>
            <person name="Kyrpides N.C."/>
            <person name="Klenk H.P."/>
        </authorList>
    </citation>
    <scope>NUCLEOTIDE SEQUENCE [LARGE SCALE GENOMIC DNA]</scope>
    <source>
        <strain evidence="9">DSM 12809 / NBRC 114555 / N2460</strain>
    </source>
</reference>
<feature type="transmembrane region" description="Helical" evidence="6">
    <location>
        <begin position="271"/>
        <end position="294"/>
    </location>
</feature>
<protein>
    <recommendedName>
        <fullName evidence="7">EamA domain-containing protein</fullName>
    </recommendedName>
</protein>
<feature type="transmembrane region" description="Helical" evidence="6">
    <location>
        <begin position="9"/>
        <end position="29"/>
    </location>
</feature>
<dbReference type="SUPFAM" id="SSF103481">
    <property type="entry name" value="Multidrug resistance efflux transporter EmrE"/>
    <property type="match status" value="2"/>
</dbReference>
<dbReference type="PaxDb" id="522772-Dacet_1633"/>
<feature type="transmembrane region" description="Helical" evidence="6">
    <location>
        <begin position="73"/>
        <end position="92"/>
    </location>
</feature>
<comment type="subcellular location">
    <subcellularLocation>
        <location evidence="1">Cell membrane</location>
        <topology evidence="1">Multi-pass membrane protein</topology>
    </subcellularLocation>
</comment>
<dbReference type="Proteomes" id="UP000002012">
    <property type="component" value="Chromosome"/>
</dbReference>
<dbReference type="FunCoup" id="D4H8Q0">
    <property type="interactions" value="105"/>
</dbReference>
<feature type="transmembrane region" description="Helical" evidence="6">
    <location>
        <begin position="177"/>
        <end position="199"/>
    </location>
</feature>
<evidence type="ECO:0000259" key="7">
    <source>
        <dbReference type="Pfam" id="PF00892"/>
    </source>
</evidence>
<feature type="transmembrane region" description="Helical" evidence="6">
    <location>
        <begin position="124"/>
        <end position="145"/>
    </location>
</feature>
<dbReference type="eggNOG" id="COG0697">
    <property type="taxonomic scope" value="Bacteria"/>
</dbReference>
<evidence type="ECO:0000256" key="4">
    <source>
        <dbReference type="ARBA" id="ARBA00022989"/>
    </source>
</evidence>
<dbReference type="InterPro" id="IPR000620">
    <property type="entry name" value="EamA_dom"/>
</dbReference>
<keyword evidence="4 6" id="KW-1133">Transmembrane helix</keyword>
<keyword evidence="9" id="KW-1185">Reference proteome</keyword>
<dbReference type="InParanoid" id="D4H8Q0"/>
<feature type="transmembrane region" description="Helical" evidence="6">
    <location>
        <begin position="98"/>
        <end position="117"/>
    </location>
</feature>
<evidence type="ECO:0000256" key="6">
    <source>
        <dbReference type="SAM" id="Phobius"/>
    </source>
</evidence>
<dbReference type="InterPro" id="IPR051258">
    <property type="entry name" value="Diverse_Substrate_Transporter"/>
</dbReference>
<evidence type="ECO:0000256" key="5">
    <source>
        <dbReference type="ARBA" id="ARBA00023136"/>
    </source>
</evidence>
<evidence type="ECO:0000256" key="1">
    <source>
        <dbReference type="ARBA" id="ARBA00004651"/>
    </source>
</evidence>
<sequence length="299" mass="33243">MKNGKLLEYTADASIILISLIWGSTFIIIKKGVDTFEPITYLFLRFMVASVFLFIITLPLMKKINRKLLKDGIILGSVLFIVFLFQTLALKLATATEVGFLTGLYVLFVPVFSALILKKYPHMFSVLGVLLSAAGMMMVTLESSIGLSTGQIFGIINALFLGLYIILIDVYSRRHHVVLLTTVQILTATVLAGVYSWLFEEQNYSAALDPYMLYTILFTGLIATVFCFFVQTAMQKHTTPTKAAIMFTLEPISSAFFSFFIGGEILNSRQYFGAALIVIAILVAEAGTAMRYSVKKLHR</sequence>
<gene>
    <name evidence="8" type="ordered locus">Dacet_1633</name>
</gene>
<dbReference type="KEGG" id="dap:Dacet_1633"/>
<proteinExistence type="predicted"/>
<dbReference type="PANTHER" id="PTHR42920:SF5">
    <property type="entry name" value="EAMA DOMAIN-CONTAINING PROTEIN"/>
    <property type="match status" value="1"/>
</dbReference>
<keyword evidence="5 6" id="KW-0472">Membrane</keyword>
<keyword evidence="3 6" id="KW-0812">Transmembrane</keyword>
<feature type="domain" description="EamA" evidence="7">
    <location>
        <begin position="149"/>
        <end position="283"/>
    </location>
</feature>
<evidence type="ECO:0000256" key="2">
    <source>
        <dbReference type="ARBA" id="ARBA00022475"/>
    </source>
</evidence>
<feature type="transmembrane region" description="Helical" evidence="6">
    <location>
        <begin position="211"/>
        <end position="231"/>
    </location>
</feature>
<dbReference type="EMBL" id="CP001968">
    <property type="protein sequence ID" value="ADD68399.1"/>
    <property type="molecule type" value="Genomic_DNA"/>
</dbReference>
<keyword evidence="2" id="KW-1003">Cell membrane</keyword>
<organism evidence="8 9">
    <name type="scientific">Denitrovibrio acetiphilus (strain DSM 12809 / NBRC 114555 / N2460)</name>
    <dbReference type="NCBI Taxonomy" id="522772"/>
    <lineage>
        <taxon>Bacteria</taxon>
        <taxon>Pseudomonadati</taxon>
        <taxon>Deferribacterota</taxon>
        <taxon>Deferribacteres</taxon>
        <taxon>Deferribacterales</taxon>
        <taxon>Geovibrionaceae</taxon>
        <taxon>Denitrovibrio</taxon>
    </lineage>
</organism>
<dbReference type="InterPro" id="IPR037185">
    <property type="entry name" value="EmrE-like"/>
</dbReference>
<evidence type="ECO:0000256" key="3">
    <source>
        <dbReference type="ARBA" id="ARBA00022692"/>
    </source>
</evidence>
<evidence type="ECO:0000313" key="9">
    <source>
        <dbReference type="Proteomes" id="UP000002012"/>
    </source>
</evidence>
<dbReference type="GO" id="GO:0005886">
    <property type="term" value="C:plasma membrane"/>
    <property type="evidence" value="ECO:0007669"/>
    <property type="project" value="UniProtKB-SubCell"/>
</dbReference>
<dbReference type="AlphaFoldDB" id="D4H8Q0"/>
<dbReference type="PANTHER" id="PTHR42920">
    <property type="entry name" value="OS03G0707200 PROTEIN-RELATED"/>
    <property type="match status" value="1"/>
</dbReference>
<dbReference type="RefSeq" id="WP_013010912.1">
    <property type="nucleotide sequence ID" value="NC_013943.1"/>
</dbReference>
<dbReference type="Pfam" id="PF00892">
    <property type="entry name" value="EamA"/>
    <property type="match status" value="2"/>
</dbReference>
<dbReference type="STRING" id="522772.Dacet_1633"/>
<name>D4H8Q0_DENA2</name>
<feature type="transmembrane region" description="Helical" evidence="6">
    <location>
        <begin position="243"/>
        <end position="265"/>
    </location>
</feature>
<feature type="domain" description="EamA" evidence="7">
    <location>
        <begin position="13"/>
        <end position="140"/>
    </location>
</feature>
<feature type="transmembrane region" description="Helical" evidence="6">
    <location>
        <begin position="151"/>
        <end position="170"/>
    </location>
</feature>
<accession>D4H8Q0</accession>